<name>A0A133PM07_9FIRM</name>
<gene>
    <name evidence="1" type="ORF">HMPREF3229_01199</name>
</gene>
<dbReference type="EMBL" id="LRQE01000034">
    <property type="protein sequence ID" value="KXA29575.1"/>
    <property type="molecule type" value="Genomic_DNA"/>
</dbReference>
<evidence type="ECO:0000313" key="1">
    <source>
        <dbReference type="EMBL" id="KXA29575.1"/>
    </source>
</evidence>
<reference evidence="1 2" key="1">
    <citation type="submission" date="2016-01" db="EMBL/GenBank/DDBJ databases">
        <authorList>
            <person name="Oliw E.H."/>
        </authorList>
    </citation>
    <scope>NUCLEOTIDE SEQUENCE [LARGE SCALE GENOMIC DNA]</scope>
    <source>
        <strain evidence="1 2">CMW7756A</strain>
    </source>
</reference>
<evidence type="ECO:0000313" key="2">
    <source>
        <dbReference type="Proteomes" id="UP000070174"/>
    </source>
</evidence>
<accession>A0A133PM07</accession>
<sequence length="103" mass="11870">MNNMKIHLSDDLLEYLRDKGATVIRVDKITSKSCCGSGLPSSDVYLGQSKRKEKKYNIYEVNNVEVFIDKDLFFIDDICNIELLNLPLTKGFKANFLDYKKLI</sequence>
<comment type="caution">
    <text evidence="1">The sequence shown here is derived from an EMBL/GenBank/DDBJ whole genome shotgun (WGS) entry which is preliminary data.</text>
</comment>
<dbReference type="Proteomes" id="UP000070174">
    <property type="component" value="Unassembled WGS sequence"/>
</dbReference>
<evidence type="ECO:0008006" key="3">
    <source>
        <dbReference type="Google" id="ProtNLM"/>
    </source>
</evidence>
<organism evidence="1">
    <name type="scientific">Peptoniphilus harei</name>
    <dbReference type="NCBI Taxonomy" id="54005"/>
    <lineage>
        <taxon>Bacteria</taxon>
        <taxon>Bacillati</taxon>
        <taxon>Bacillota</taxon>
        <taxon>Tissierellia</taxon>
        <taxon>Tissierellales</taxon>
        <taxon>Peptoniphilaceae</taxon>
        <taxon>Peptoniphilus</taxon>
    </lineage>
</organism>
<protein>
    <recommendedName>
        <fullName evidence="3">FeS cluster biogenesis domain-containing protein</fullName>
    </recommendedName>
</protein>
<proteinExistence type="predicted"/>
<dbReference type="AlphaFoldDB" id="A0A133PM07"/>
<dbReference type="PATRIC" id="fig|54005.3.peg.1183"/>